<evidence type="ECO:0008006" key="4">
    <source>
        <dbReference type="Google" id="ProtNLM"/>
    </source>
</evidence>
<organism evidence="2 3">
    <name type="scientific">Laceyella putida</name>
    <dbReference type="NCBI Taxonomy" id="110101"/>
    <lineage>
        <taxon>Bacteria</taxon>
        <taxon>Bacillati</taxon>
        <taxon>Bacillota</taxon>
        <taxon>Bacilli</taxon>
        <taxon>Bacillales</taxon>
        <taxon>Thermoactinomycetaceae</taxon>
        <taxon>Laceyella</taxon>
    </lineage>
</organism>
<dbReference type="RefSeq" id="WP_379863454.1">
    <property type="nucleotide sequence ID" value="NZ_JBHTBW010000006.1"/>
</dbReference>
<reference evidence="3" key="1">
    <citation type="journal article" date="2019" name="Int. J. Syst. Evol. Microbiol.">
        <title>The Global Catalogue of Microorganisms (GCM) 10K type strain sequencing project: providing services to taxonomists for standard genome sequencing and annotation.</title>
        <authorList>
            <consortium name="The Broad Institute Genomics Platform"/>
            <consortium name="The Broad Institute Genome Sequencing Center for Infectious Disease"/>
            <person name="Wu L."/>
            <person name="Ma J."/>
        </authorList>
    </citation>
    <scope>NUCLEOTIDE SEQUENCE [LARGE SCALE GENOMIC DNA]</scope>
    <source>
        <strain evidence="3">CGMCC 1.12942</strain>
    </source>
</reference>
<keyword evidence="3" id="KW-1185">Reference proteome</keyword>
<gene>
    <name evidence="2" type="ORF">ACFQNG_03515</name>
</gene>
<keyword evidence="1" id="KW-0472">Membrane</keyword>
<feature type="transmembrane region" description="Helical" evidence="1">
    <location>
        <begin position="5"/>
        <end position="23"/>
    </location>
</feature>
<protein>
    <recommendedName>
        <fullName evidence="4">SAF domain-containing protein</fullName>
    </recommendedName>
</protein>
<dbReference type="Proteomes" id="UP001596500">
    <property type="component" value="Unassembled WGS sequence"/>
</dbReference>
<dbReference type="EMBL" id="JBHTBW010000006">
    <property type="protein sequence ID" value="MFC7440233.1"/>
    <property type="molecule type" value="Genomic_DNA"/>
</dbReference>
<proteinExistence type="predicted"/>
<comment type="caution">
    <text evidence="2">The sequence shown here is derived from an EMBL/GenBank/DDBJ whole genome shotgun (WGS) entry which is preliminary data.</text>
</comment>
<keyword evidence="1" id="KW-0812">Transmembrane</keyword>
<sequence>MKKAVMLWIGGIYVVGLLSWWGYEAWQSPERNVMIMADPVVAHDLKQMSQEASLIVVAISEGEAGQRSTASSTEVKTFSFAVHETLKGKAPANMQVRVPYRRVETLSMDGERAKVALKKPMVVAPAVGKKVVLFLDRRSADGAYHVAFQPYLIEQDEQGKAKLIISKESQATVELEDGTRVTLKEDAQIKDTITGRPFADVVREIKNMAVKRSGS</sequence>
<evidence type="ECO:0000313" key="2">
    <source>
        <dbReference type="EMBL" id="MFC7440233.1"/>
    </source>
</evidence>
<evidence type="ECO:0000313" key="3">
    <source>
        <dbReference type="Proteomes" id="UP001596500"/>
    </source>
</evidence>
<evidence type="ECO:0000256" key="1">
    <source>
        <dbReference type="SAM" id="Phobius"/>
    </source>
</evidence>
<keyword evidence="1" id="KW-1133">Transmembrane helix</keyword>
<name>A0ABW2RGX1_9BACL</name>
<accession>A0ABW2RGX1</accession>